<comment type="caution">
    <text evidence="1">The sequence shown here is derived from an EMBL/GenBank/DDBJ whole genome shotgun (WGS) entry which is preliminary data.</text>
</comment>
<evidence type="ECO:0008006" key="3">
    <source>
        <dbReference type="Google" id="ProtNLM"/>
    </source>
</evidence>
<proteinExistence type="predicted"/>
<evidence type="ECO:0000313" key="2">
    <source>
        <dbReference type="Proteomes" id="UP001597233"/>
    </source>
</evidence>
<dbReference type="RefSeq" id="WP_347326925.1">
    <property type="nucleotide sequence ID" value="NZ_JBCGUH010000017.1"/>
</dbReference>
<dbReference type="EMBL" id="JBHUEH010000006">
    <property type="protein sequence ID" value="MFD1884209.1"/>
    <property type="molecule type" value="Genomic_DNA"/>
</dbReference>
<dbReference type="Proteomes" id="UP001597233">
    <property type="component" value="Unassembled WGS sequence"/>
</dbReference>
<accession>A0ABW4REN7</accession>
<reference evidence="2" key="1">
    <citation type="journal article" date="2019" name="Int. J. Syst. Evol. Microbiol.">
        <title>The Global Catalogue of Microorganisms (GCM) 10K type strain sequencing project: providing services to taxonomists for standard genome sequencing and annotation.</title>
        <authorList>
            <consortium name="The Broad Institute Genomics Platform"/>
            <consortium name="The Broad Institute Genome Sequencing Center for Infectious Disease"/>
            <person name="Wu L."/>
            <person name="Ma J."/>
        </authorList>
    </citation>
    <scope>NUCLEOTIDE SEQUENCE [LARGE SCALE GENOMIC DNA]</scope>
    <source>
        <strain evidence="2">CCUG 54950</strain>
    </source>
</reference>
<organism evidence="1 2">
    <name type="scientific">Paenibacillus wenxiniae</name>
    <dbReference type="NCBI Taxonomy" id="1636843"/>
    <lineage>
        <taxon>Bacteria</taxon>
        <taxon>Bacillati</taxon>
        <taxon>Bacillota</taxon>
        <taxon>Bacilli</taxon>
        <taxon>Bacillales</taxon>
        <taxon>Paenibacillaceae</taxon>
        <taxon>Paenibacillus</taxon>
    </lineage>
</organism>
<keyword evidence="2" id="KW-1185">Reference proteome</keyword>
<sequence length="273" mass="31249">MEIVVYALDAGGKNNFAWVRVHKCPNDINNYVPIITPKNQNIDNIIDCSSINGTDYVSGNDLKLLSNLIYNDLKIGNHVAIGVEAPMWFPISPLKNDYRFKEERQSSWSGQIGSTVSVQGIKIILNLFDLLRKTKNITFSTTTEYTHWTKKSEEKIIFLFEGFISGVNYKIPCTNNSAIRKLPLRPINPKTSKKYSTVYEEEHRWDAFLVACAFYGYYLNANLGKDRTGRTYKATKFSSLHLNVFSHWHSIMRRFNIFITPISDCACPILAIE</sequence>
<protein>
    <recommendedName>
        <fullName evidence="3">DUF429 domain-containing protein</fullName>
    </recommendedName>
</protein>
<name>A0ABW4REN7_9BACL</name>
<evidence type="ECO:0000313" key="1">
    <source>
        <dbReference type="EMBL" id="MFD1884209.1"/>
    </source>
</evidence>
<gene>
    <name evidence="1" type="ORF">ACFSC9_01560</name>
</gene>